<name>A0A8S9SP66_BRACR</name>
<comment type="caution">
    <text evidence="2">The sequence shown here is derived from an EMBL/GenBank/DDBJ whole genome shotgun (WGS) entry which is preliminary data.</text>
</comment>
<feature type="region of interest" description="Disordered" evidence="1">
    <location>
        <begin position="296"/>
        <end position="338"/>
    </location>
</feature>
<feature type="compositionally biased region" description="Basic and acidic residues" evidence="1">
    <location>
        <begin position="357"/>
        <end position="428"/>
    </location>
</feature>
<dbReference type="AlphaFoldDB" id="A0A8S9SP66"/>
<feature type="compositionally biased region" description="Basic and acidic residues" evidence="1">
    <location>
        <begin position="653"/>
        <end position="679"/>
    </location>
</feature>
<feature type="compositionally biased region" description="Basic and acidic residues" evidence="1">
    <location>
        <begin position="314"/>
        <end position="335"/>
    </location>
</feature>
<feature type="compositionally biased region" description="Basic and acidic residues" evidence="1">
    <location>
        <begin position="195"/>
        <end position="205"/>
    </location>
</feature>
<dbReference type="Proteomes" id="UP000712600">
    <property type="component" value="Unassembled WGS sequence"/>
</dbReference>
<accession>A0A8S9SP66</accession>
<evidence type="ECO:0000313" key="2">
    <source>
        <dbReference type="EMBL" id="KAF3601863.1"/>
    </source>
</evidence>
<feature type="compositionally biased region" description="Acidic residues" evidence="1">
    <location>
        <begin position="454"/>
        <end position="468"/>
    </location>
</feature>
<feature type="region of interest" description="Disordered" evidence="1">
    <location>
        <begin position="152"/>
        <end position="205"/>
    </location>
</feature>
<sequence>MTDNDDTLRPDSYRLFATDRYPRKRLNIYSKPEIICRLTQDSTRLSEHLVLVNSKWMCWSYHITKKPRETTQGRKLWMNDFRGARKSKDMLMPWKKLDANEFGIQRSSISESTRMVANKLRKRDDDPQLVRLITDIHSGRFVKGLWEVQGNAKGKGNEKKRMKGGVSSEAEPPTKKQKKVKTQNESEADAAGKGSSEKEGSKELELENKATLTTIVSTLDIISRKFDQVDSRLEAYELDRNRPLMDQKTIDDRVNALLEERLKDLGIGKISKNHDNPSPPLSDNSLSMASPVVRTHQKSVNSPALAAATPGKEFGPKKNSAKELEKKSGVKRTLDEEFGSVDKATDMGLLISRKRIVKGEETDEKKKAAHADAAFKRKEKTETEKKAAEDKKKKAEAKKKEAEAKKKVAEAKKKEAELKKKQEAELKKQKQAGLKYKKVTPPRDSVTRCKVQPDVEDSSLADITDEVVAEQNEFAPESDVENSEVEGNKDSGNNASLMAIASTLDKLSKKFDLMDARFKKPLVDQKSIDDMVKVAVEERLKVMGIGKNPQNKDNLSNVAADQQPEPLSSPQPNTRQKSVCSPLLAETPGKDMGPRNNLSNELDKERGMKKTLAKEFGTHAEDEGANVLDFLYVSPAKATKAEDLRRRSTRNRIIKDEDAEDKKKSVQAEAVLKRKEKAAAKRKAAASMKQKQPELKKPTQAELMNEEQAELKNQEADNEKRKNITTPRANVKRCKVEYSVEDSEFAIRRS</sequence>
<evidence type="ECO:0000256" key="1">
    <source>
        <dbReference type="SAM" id="MobiDB-lite"/>
    </source>
</evidence>
<protein>
    <submittedName>
        <fullName evidence="2">Uncharacterized protein</fullName>
    </submittedName>
</protein>
<reference evidence="2" key="1">
    <citation type="submission" date="2019-12" db="EMBL/GenBank/DDBJ databases">
        <title>Genome sequencing and annotation of Brassica cretica.</title>
        <authorList>
            <person name="Studholme D.J."/>
            <person name="Sarris P."/>
        </authorList>
    </citation>
    <scope>NUCLEOTIDE SEQUENCE</scope>
    <source>
        <strain evidence="2">PFS-109/04</strain>
        <tissue evidence="2">Leaf</tissue>
    </source>
</reference>
<proteinExistence type="predicted"/>
<feature type="compositionally biased region" description="Basic and acidic residues" evidence="1">
    <location>
        <begin position="709"/>
        <end position="722"/>
    </location>
</feature>
<feature type="region of interest" description="Disordered" evidence="1">
    <location>
        <begin position="354"/>
        <end position="494"/>
    </location>
</feature>
<feature type="compositionally biased region" description="Polar residues" evidence="1">
    <location>
        <begin position="548"/>
        <end position="579"/>
    </location>
</feature>
<organism evidence="2 3">
    <name type="scientific">Brassica cretica</name>
    <name type="common">Mustard</name>
    <dbReference type="NCBI Taxonomy" id="69181"/>
    <lineage>
        <taxon>Eukaryota</taxon>
        <taxon>Viridiplantae</taxon>
        <taxon>Streptophyta</taxon>
        <taxon>Embryophyta</taxon>
        <taxon>Tracheophyta</taxon>
        <taxon>Spermatophyta</taxon>
        <taxon>Magnoliopsida</taxon>
        <taxon>eudicotyledons</taxon>
        <taxon>Gunneridae</taxon>
        <taxon>Pentapetalae</taxon>
        <taxon>rosids</taxon>
        <taxon>malvids</taxon>
        <taxon>Brassicales</taxon>
        <taxon>Brassicaceae</taxon>
        <taxon>Brassiceae</taxon>
        <taxon>Brassica</taxon>
    </lineage>
</organism>
<gene>
    <name evidence="2" type="ORF">F2Q69_00036079</name>
</gene>
<evidence type="ECO:0000313" key="3">
    <source>
        <dbReference type="Proteomes" id="UP000712600"/>
    </source>
</evidence>
<dbReference type="EMBL" id="QGKX02000004">
    <property type="protein sequence ID" value="KAF3601863.1"/>
    <property type="molecule type" value="Genomic_DNA"/>
</dbReference>
<feature type="region of interest" description="Disordered" evidence="1">
    <location>
        <begin position="545"/>
        <end position="606"/>
    </location>
</feature>
<feature type="region of interest" description="Disordered" evidence="1">
    <location>
        <begin position="640"/>
        <end position="726"/>
    </location>
</feature>